<sequence>MADSRAGAAAAKKAKNIIRDRSDNATVQKSLADQDEVVPEPQTSTTPGNGPVETTVQTELMYKEADGVNPLGDPGEEERQTDEPNFIEYMKSVPNAMNPSLDTKCVQQPAVQVDPTLRVAKHGKWREGTRIVKLGQQTNLSAAILLFGATFICVQVNGVIRCFRIVKRGLVSQNTVQTSYKRDLEKPSQGSAVFQLR</sequence>
<keyword evidence="2" id="KW-0812">Transmembrane</keyword>
<evidence type="ECO:0000256" key="1">
    <source>
        <dbReference type="SAM" id="MobiDB-lite"/>
    </source>
</evidence>
<dbReference type="GeneID" id="77807433"/>
<gene>
    <name evidence="3" type="ORF">PtA15_2A511</name>
</gene>
<reference evidence="3" key="1">
    <citation type="submission" date="2022-10" db="EMBL/GenBank/DDBJ databases">
        <title>Puccinia triticina Genome sequencing and assembly.</title>
        <authorList>
            <person name="Li C."/>
        </authorList>
    </citation>
    <scope>NUCLEOTIDE SEQUENCE</scope>
    <source>
        <strain evidence="3">Pt15</strain>
    </source>
</reference>
<feature type="compositionally biased region" description="Polar residues" evidence="1">
    <location>
        <begin position="41"/>
        <end position="56"/>
    </location>
</feature>
<evidence type="ECO:0000313" key="4">
    <source>
        <dbReference type="Proteomes" id="UP001164743"/>
    </source>
</evidence>
<organism evidence="3 4">
    <name type="scientific">Puccinia triticina</name>
    <dbReference type="NCBI Taxonomy" id="208348"/>
    <lineage>
        <taxon>Eukaryota</taxon>
        <taxon>Fungi</taxon>
        <taxon>Dikarya</taxon>
        <taxon>Basidiomycota</taxon>
        <taxon>Pucciniomycotina</taxon>
        <taxon>Pucciniomycetes</taxon>
        <taxon>Pucciniales</taxon>
        <taxon>Pucciniaceae</taxon>
        <taxon>Puccinia</taxon>
    </lineage>
</organism>
<protein>
    <submittedName>
        <fullName evidence="3">Uncharacterized protein</fullName>
    </submittedName>
</protein>
<dbReference type="EMBL" id="CP110422">
    <property type="protein sequence ID" value="WAQ82194.1"/>
    <property type="molecule type" value="Genomic_DNA"/>
</dbReference>
<keyword evidence="2" id="KW-0472">Membrane</keyword>
<dbReference type="Proteomes" id="UP001164743">
    <property type="component" value="Chromosome 2A"/>
</dbReference>
<keyword evidence="4" id="KW-1185">Reference proteome</keyword>
<proteinExistence type="predicted"/>
<evidence type="ECO:0000313" key="3">
    <source>
        <dbReference type="EMBL" id="WAQ82194.1"/>
    </source>
</evidence>
<feature type="transmembrane region" description="Helical" evidence="2">
    <location>
        <begin position="140"/>
        <end position="160"/>
    </location>
</feature>
<name>A0ABY7CC00_9BASI</name>
<feature type="compositionally biased region" description="Low complexity" evidence="1">
    <location>
        <begin position="1"/>
        <end position="11"/>
    </location>
</feature>
<feature type="region of interest" description="Disordered" evidence="1">
    <location>
        <begin position="1"/>
        <end position="56"/>
    </location>
</feature>
<dbReference type="RefSeq" id="XP_053017749.1">
    <property type="nucleotide sequence ID" value="XM_053166538.1"/>
</dbReference>
<accession>A0ABY7CC00</accession>
<keyword evidence="2" id="KW-1133">Transmembrane helix</keyword>
<evidence type="ECO:0000256" key="2">
    <source>
        <dbReference type="SAM" id="Phobius"/>
    </source>
</evidence>